<feature type="compositionally biased region" description="Acidic residues" evidence="1">
    <location>
        <begin position="171"/>
        <end position="180"/>
    </location>
</feature>
<name>A0AB39DPA7_9BURK</name>
<evidence type="ECO:0000256" key="1">
    <source>
        <dbReference type="SAM" id="MobiDB-lite"/>
    </source>
</evidence>
<gene>
    <name evidence="3" type="ORF">ABRZ00_00625</name>
    <name evidence="2" type="ORF">ABRZ02_01765</name>
</gene>
<dbReference type="KEGG" id="cgin:ABRZ00_00625"/>
<evidence type="ECO:0000313" key="3">
    <source>
        <dbReference type="EMBL" id="XDJ55728.1"/>
    </source>
</evidence>
<evidence type="ECO:0000313" key="2">
    <source>
        <dbReference type="EMBL" id="XDJ45049.1"/>
    </source>
</evidence>
<evidence type="ECO:0008006" key="4">
    <source>
        <dbReference type="Google" id="ProtNLM"/>
    </source>
</evidence>
<reference evidence="3" key="1">
    <citation type="submission" date="2024-05" db="EMBL/GenBank/DDBJ databases">
        <authorList>
            <person name="Luo Y.-C."/>
            <person name="Nicholds J."/>
            <person name="Mortimer T."/>
            <person name="Maboni G."/>
        </authorList>
    </citation>
    <scope>NUCLEOTIDE SEQUENCE</scope>
    <source>
        <strain evidence="3">150221</strain>
        <strain evidence="2">153271</strain>
    </source>
</reference>
<accession>A0AB39DPA7</accession>
<dbReference type="GeneID" id="93065993"/>
<organism evidence="3">
    <name type="scientific">Castellaniella ginsengisoli</name>
    <dbReference type="NCBI Taxonomy" id="546114"/>
    <lineage>
        <taxon>Bacteria</taxon>
        <taxon>Pseudomonadati</taxon>
        <taxon>Pseudomonadota</taxon>
        <taxon>Betaproteobacteria</taxon>
        <taxon>Burkholderiales</taxon>
        <taxon>Alcaligenaceae</taxon>
        <taxon>Castellaniella</taxon>
    </lineage>
</organism>
<dbReference type="AlphaFoldDB" id="A0AB39DPA7"/>
<dbReference type="EMBL" id="CP158257">
    <property type="protein sequence ID" value="XDJ55728.1"/>
    <property type="molecule type" value="Genomic_DNA"/>
</dbReference>
<proteinExistence type="predicted"/>
<protein>
    <recommendedName>
        <fullName evidence="4">Phage protein</fullName>
    </recommendedName>
</protein>
<dbReference type="RefSeq" id="WP_368647803.1">
    <property type="nucleotide sequence ID" value="NZ_CP158253.1"/>
</dbReference>
<sequence>MSTASPVSICSNALQRLGDKPIADFEEGTKPASLAANLWPGVRDALLRSHPWNCATKRVILAPAAESPAFDYTHKFMLPGDWLKTLQVGRRGVAPEYRVEGRCILSDATQLPLVYVFRNEVTATWDDSLVNAATLAMAAALAYPITASTSLRESLLQEAQYVLRQAKAMDGQDDPPEELEASGLLRARF</sequence>
<dbReference type="EMBL" id="CP158253">
    <property type="protein sequence ID" value="XDJ45049.1"/>
    <property type="molecule type" value="Genomic_DNA"/>
</dbReference>
<feature type="region of interest" description="Disordered" evidence="1">
    <location>
        <begin position="168"/>
        <end position="189"/>
    </location>
</feature>